<dbReference type="InterPro" id="IPR050628">
    <property type="entry name" value="SNF2_RAD54_helicase_TF"/>
</dbReference>
<name>A0AA39CXY9_9EURO</name>
<dbReference type="Gene3D" id="3.40.50.10810">
    <property type="entry name" value="Tandem AAA-ATPase domain"/>
    <property type="match status" value="1"/>
</dbReference>
<dbReference type="CDD" id="cd18793">
    <property type="entry name" value="SF2_C_SNF"/>
    <property type="match status" value="1"/>
</dbReference>
<dbReference type="PROSITE" id="PS51192">
    <property type="entry name" value="HELICASE_ATP_BIND_1"/>
    <property type="match status" value="1"/>
</dbReference>
<dbReference type="GO" id="GO:0005634">
    <property type="term" value="C:nucleus"/>
    <property type="evidence" value="ECO:0007669"/>
    <property type="project" value="TreeGrafter"/>
</dbReference>
<comment type="caution">
    <text evidence="6">The sequence shown here is derived from an EMBL/GenBank/DDBJ whole genome shotgun (WGS) entry which is preliminary data.</text>
</comment>
<dbReference type="PANTHER" id="PTHR45626:SF22">
    <property type="entry name" value="DNA REPAIR PROTEIN RAD5"/>
    <property type="match status" value="1"/>
</dbReference>
<dbReference type="GO" id="GO:0016787">
    <property type="term" value="F:hydrolase activity"/>
    <property type="evidence" value="ECO:0007669"/>
    <property type="project" value="UniProtKB-KW"/>
</dbReference>
<dbReference type="GO" id="GO:0006281">
    <property type="term" value="P:DNA repair"/>
    <property type="evidence" value="ECO:0007669"/>
    <property type="project" value="TreeGrafter"/>
</dbReference>
<dbReference type="CDD" id="cd18008">
    <property type="entry name" value="DEXDc_SHPRH-like"/>
    <property type="match status" value="1"/>
</dbReference>
<dbReference type="InterPro" id="IPR014001">
    <property type="entry name" value="Helicase_ATP-bd"/>
</dbReference>
<accession>A0AA39CXY9</accession>
<gene>
    <name evidence="6" type="ORF">H2204_007436</name>
</gene>
<organism evidence="6 7">
    <name type="scientific">Knufia peltigerae</name>
    <dbReference type="NCBI Taxonomy" id="1002370"/>
    <lineage>
        <taxon>Eukaryota</taxon>
        <taxon>Fungi</taxon>
        <taxon>Dikarya</taxon>
        <taxon>Ascomycota</taxon>
        <taxon>Pezizomycotina</taxon>
        <taxon>Eurotiomycetes</taxon>
        <taxon>Chaetothyriomycetidae</taxon>
        <taxon>Chaetothyriales</taxon>
        <taxon>Trichomeriaceae</taxon>
        <taxon>Knufia</taxon>
    </lineage>
</organism>
<keyword evidence="7" id="KW-1185">Reference proteome</keyword>
<dbReference type="Pfam" id="PF00176">
    <property type="entry name" value="SNF2-rel_dom"/>
    <property type="match status" value="1"/>
</dbReference>
<dbReference type="Proteomes" id="UP001172681">
    <property type="component" value="Unassembled WGS sequence"/>
</dbReference>
<feature type="domain" description="Helicase ATP-binding" evidence="4">
    <location>
        <begin position="401"/>
        <end position="581"/>
    </location>
</feature>
<dbReference type="SMART" id="SM00487">
    <property type="entry name" value="DEXDc"/>
    <property type="match status" value="1"/>
</dbReference>
<evidence type="ECO:0000259" key="4">
    <source>
        <dbReference type="PROSITE" id="PS51192"/>
    </source>
</evidence>
<evidence type="ECO:0000256" key="3">
    <source>
        <dbReference type="ARBA" id="ARBA00022840"/>
    </source>
</evidence>
<evidence type="ECO:0000313" key="7">
    <source>
        <dbReference type="Proteomes" id="UP001172681"/>
    </source>
</evidence>
<keyword evidence="3" id="KW-0067">ATP-binding</keyword>
<dbReference type="GO" id="GO:0005524">
    <property type="term" value="F:ATP binding"/>
    <property type="evidence" value="ECO:0007669"/>
    <property type="project" value="UniProtKB-KW"/>
</dbReference>
<keyword evidence="1" id="KW-0547">Nucleotide-binding</keyword>
<dbReference type="SUPFAM" id="SSF52540">
    <property type="entry name" value="P-loop containing nucleoside triphosphate hydrolases"/>
    <property type="match status" value="2"/>
</dbReference>
<dbReference type="GO" id="GO:0008094">
    <property type="term" value="F:ATP-dependent activity, acting on DNA"/>
    <property type="evidence" value="ECO:0007669"/>
    <property type="project" value="TreeGrafter"/>
</dbReference>
<dbReference type="InterPro" id="IPR038718">
    <property type="entry name" value="SNF2-like_sf"/>
</dbReference>
<dbReference type="InterPro" id="IPR000330">
    <property type="entry name" value="SNF2_N"/>
</dbReference>
<dbReference type="InterPro" id="IPR027417">
    <property type="entry name" value="P-loop_NTPase"/>
</dbReference>
<dbReference type="PROSITE" id="PS51194">
    <property type="entry name" value="HELICASE_CTER"/>
    <property type="match status" value="1"/>
</dbReference>
<sequence>MATAYDYMPSRDQEWNKRRRLNNRNFQELVVTQYGSESEHPSFMGPYNADAYLSGRSTQYNPGQESIAQEVDDNLTQLSQVHQTSYFEYTRSPVDRDTDANGIILHGSESTVISLLQVDGCVEGFVDATETDVPPDAFCIDPDPDQECSASVSSMTICYGMLCDIQVEILMSHQSSMAYQALCWDGFRALQHPTDKNQVAELASTTAQILQTLSSEACTEFQFWLWPPQQSTDQQCHGSEKPTARGGGLTVRNLSVILYGPNNMADRVAEWLDSLKMYLQIPGACDRDVPYINPHCLTSNRESIVYTSELPSDLSVKADEGQNFSDDPFGDLYNSSVFELAPQPSAIASRLHDHQRQALTFMIERENGWNLSGTRMDIWKSHITAFGDKRYKNTVCGLTQGHPPENFQGGIIADEMGLGKTCTMLALIAANPFQFVTHPRNSECVKSTLIVVPFSLLFVWEKQIKEHLCPGQVRHTIFYGRDRQKVVNLNDLDIVVTTYNTVVLEWKNYKPSRTSSNRSLLFSTLWHRIILDEAHVIRSKETLCAKSVYALQAERRWCITGTPIQNRLTDIYSLLRFLQVHPYDGLRIFEEQILHPWKSKMDENALKRLQSIMKAIAIRRPRAVIALPDRIEHTEKLDFTHEERIVYNTARIGAMEVLESATSDNQATSGSVYLNAFQRVNDLRYICNHGVSPPRRRQQTNSVDGFEQVSYSLPDERLEAWKDSTDTLCIHCSAELLDEDETERFLSVRDSGGLDQLSSRSCRNCALRNHLLLASSASNPSSEISTPVSFSMPVQASSKIKVLVSQIEQLPFDDKCVVFSYWTSSLDAIEVALNQAQVRFCRYDGRLNRQRRSQALSEFTTDPSLRVFLVSITCGGQGLDLTAANHAFLLEPQWNPMIEEQAMARVHRLGQQKPVRLVRLLVRDTFEENIVRLQGRKRTLADLIVDRSPLKEGSDGKKQLYHLRELVE</sequence>
<proteinExistence type="predicted"/>
<protein>
    <submittedName>
        <fullName evidence="6">Uncharacterized protein</fullName>
    </submittedName>
</protein>
<reference evidence="6" key="1">
    <citation type="submission" date="2022-10" db="EMBL/GenBank/DDBJ databases">
        <title>Culturing micro-colonial fungi from biological soil crusts in the Mojave desert and describing Neophaeococcomyces mojavensis, and introducing the new genera and species Taxawa tesnikishii.</title>
        <authorList>
            <person name="Kurbessoian T."/>
            <person name="Stajich J.E."/>
        </authorList>
    </citation>
    <scope>NUCLEOTIDE SEQUENCE</scope>
    <source>
        <strain evidence="6">TK_35</strain>
    </source>
</reference>
<dbReference type="PANTHER" id="PTHR45626">
    <property type="entry name" value="TRANSCRIPTION TERMINATION FACTOR 2-RELATED"/>
    <property type="match status" value="1"/>
</dbReference>
<dbReference type="SMART" id="SM00490">
    <property type="entry name" value="HELICc"/>
    <property type="match status" value="1"/>
</dbReference>
<dbReference type="InterPro" id="IPR049730">
    <property type="entry name" value="SNF2/RAD54-like_C"/>
</dbReference>
<evidence type="ECO:0000256" key="2">
    <source>
        <dbReference type="ARBA" id="ARBA00022801"/>
    </source>
</evidence>
<dbReference type="EMBL" id="JAPDRN010000050">
    <property type="protein sequence ID" value="KAJ9633046.1"/>
    <property type="molecule type" value="Genomic_DNA"/>
</dbReference>
<dbReference type="Pfam" id="PF00271">
    <property type="entry name" value="Helicase_C"/>
    <property type="match status" value="1"/>
</dbReference>
<evidence type="ECO:0000313" key="6">
    <source>
        <dbReference type="EMBL" id="KAJ9633046.1"/>
    </source>
</evidence>
<keyword evidence="2" id="KW-0378">Hydrolase</keyword>
<dbReference type="Gene3D" id="3.40.50.300">
    <property type="entry name" value="P-loop containing nucleotide triphosphate hydrolases"/>
    <property type="match status" value="1"/>
</dbReference>
<dbReference type="InterPro" id="IPR001650">
    <property type="entry name" value="Helicase_C-like"/>
</dbReference>
<dbReference type="AlphaFoldDB" id="A0AA39CXY9"/>
<feature type="domain" description="Helicase C-terminal" evidence="5">
    <location>
        <begin position="799"/>
        <end position="956"/>
    </location>
</feature>
<evidence type="ECO:0000256" key="1">
    <source>
        <dbReference type="ARBA" id="ARBA00022741"/>
    </source>
</evidence>
<evidence type="ECO:0000259" key="5">
    <source>
        <dbReference type="PROSITE" id="PS51194"/>
    </source>
</evidence>